<keyword evidence="2" id="KW-0732">Signal</keyword>
<evidence type="ECO:0000256" key="1">
    <source>
        <dbReference type="SAM" id="MobiDB-lite"/>
    </source>
</evidence>
<feature type="signal peptide" evidence="2">
    <location>
        <begin position="1"/>
        <end position="18"/>
    </location>
</feature>
<evidence type="ECO:0000256" key="2">
    <source>
        <dbReference type="SAM" id="SignalP"/>
    </source>
</evidence>
<evidence type="ECO:0000313" key="3">
    <source>
        <dbReference type="EMBL" id="AFP99249.1"/>
    </source>
</evidence>
<feature type="chain" id="PRO_5003793046" evidence="2">
    <location>
        <begin position="19"/>
        <end position="122"/>
    </location>
</feature>
<dbReference type="AlphaFoldDB" id="J7HEZ9"/>
<dbReference type="EMBL" id="KA660071">
    <property type="protein sequence ID" value="AFP99249.1"/>
    <property type="molecule type" value="mRNA"/>
</dbReference>
<sequence>MKCFVIVAILFLVGQSHVDCSCKSDVTDRAVKLFNQCKKGEIEDVFPSFSAKDFKNLKNEGIELVKKCLDIEAGRSHGKCKQFMDLKDCYLEENVCRFENKPKKQRKSQNSKRRGNKQKKNL</sequence>
<proteinExistence type="evidence at transcript level"/>
<name>J7HEZ9_9DIPT</name>
<accession>J7HEZ9</accession>
<feature type="region of interest" description="Disordered" evidence="1">
    <location>
        <begin position="101"/>
        <end position="122"/>
    </location>
</feature>
<feature type="compositionally biased region" description="Basic residues" evidence="1">
    <location>
        <begin position="103"/>
        <end position="122"/>
    </location>
</feature>
<reference evidence="3" key="1">
    <citation type="submission" date="2012-08" db="EMBL/GenBank/DDBJ databases">
        <title>Functional transcriptomics of wild caught Lutzomyia intermedia salivary glands: Identification of a protective salivary protein against Leishmania braziliensis infection.</title>
        <authorList>
            <person name="de Moura T.R."/>
            <person name="Oliveira F."/>
            <person name="Carneiro M.W."/>
            <person name="Miranda J.C."/>
            <person name="Clarencio J."/>
            <person name="Barral-Netto M."/>
            <person name="Barral A."/>
            <person name="Brodskyn C."/>
            <person name="Ribeiro J.M.C."/>
            <person name="Valenzuela J.G."/>
            <person name="de Oliveira C.I."/>
        </authorList>
    </citation>
    <scope>NUCLEOTIDE SEQUENCE</scope>
    <source>
        <tissue evidence="3">Salivary gland</tissue>
    </source>
</reference>
<protein>
    <submittedName>
        <fullName evidence="3">10 kDa family memberl</fullName>
    </submittedName>
</protein>
<organism evidence="3">
    <name type="scientific">Nyssomyia intermedia</name>
    <dbReference type="NCBI Taxonomy" id="182990"/>
    <lineage>
        <taxon>Eukaryota</taxon>
        <taxon>Metazoa</taxon>
        <taxon>Ecdysozoa</taxon>
        <taxon>Arthropoda</taxon>
        <taxon>Hexapoda</taxon>
        <taxon>Insecta</taxon>
        <taxon>Pterygota</taxon>
        <taxon>Neoptera</taxon>
        <taxon>Endopterygota</taxon>
        <taxon>Diptera</taxon>
        <taxon>Nematocera</taxon>
        <taxon>Psychodoidea</taxon>
        <taxon>Psychodidae</taxon>
        <taxon>Nyssomyia</taxon>
    </lineage>
</organism>